<feature type="region of interest" description="Disordered" evidence="3">
    <location>
        <begin position="357"/>
        <end position="385"/>
    </location>
</feature>
<dbReference type="SMART" id="SM00175">
    <property type="entry name" value="RAB"/>
    <property type="match status" value="1"/>
</dbReference>
<dbReference type="Pfam" id="PF00071">
    <property type="entry name" value="Ras"/>
    <property type="match status" value="1"/>
</dbReference>
<sequence length="385" mass="44445">MDKHFNQECLAEHNRLRKLHDCPPLRLSRSLAKAAQKYAELMAKEGFFEHSDGDDYGENLITRKGPEGVILTGRQAALAWYSEISFYKFDKENQTNCGHFCQVVWRDTQKAGFGVARSKDGTAIYVVGRYRKPGNYLGNYRENVPPPKNGVKYIPTNEELTGVEGTHGNKRCRRCNSKLYYYRRHSKRRMAGATEFNNPLRKFKLVFLGEQSVGKTSLITRFMYETFDSVYQTMYLEDRTIRLQLWDTAGQERFRSLIPSYIRDSSVAVVVYDICMRESFSQTTKWIDDVRNERGNDVIIMLVGNKTDLADKRKVTTEEGERLAKELNVMFVETSAKAGYNVKNLFRRIATELLKKETPPPRHDDLIELKPNEQPPENSPKLCGC</sequence>
<reference evidence="5 6" key="1">
    <citation type="journal article" date="2022" name="Front. Cell. Infect. Microbiol.">
        <title>The Genomes of Two Strains of Taenia crassiceps the Animal Model for the Study of Human Cysticercosis.</title>
        <authorList>
            <person name="Bobes R.J."/>
            <person name="Estrada K."/>
            <person name="Rios-Valencia D.G."/>
            <person name="Calderon-Gallegos A."/>
            <person name="de la Torre P."/>
            <person name="Carrero J.C."/>
            <person name="Sanchez-Flores A."/>
            <person name="Laclette J.P."/>
        </authorList>
    </citation>
    <scope>NUCLEOTIDE SEQUENCE [LARGE SCALE GENOMIC DNA]</scope>
    <source>
        <strain evidence="5">WFUcys</strain>
    </source>
</reference>
<dbReference type="CDD" id="cd05382">
    <property type="entry name" value="CAP_GAPR1-like"/>
    <property type="match status" value="1"/>
</dbReference>
<dbReference type="Gene3D" id="3.40.33.10">
    <property type="entry name" value="CAP"/>
    <property type="match status" value="1"/>
</dbReference>
<comment type="caution">
    <text evidence="5">The sequence shown here is derived from an EMBL/GenBank/DDBJ whole genome shotgun (WGS) entry which is preliminary data.</text>
</comment>
<dbReference type="Pfam" id="PF00188">
    <property type="entry name" value="CAP"/>
    <property type="match status" value="1"/>
</dbReference>
<dbReference type="CDD" id="cd01861">
    <property type="entry name" value="Rab6"/>
    <property type="match status" value="1"/>
</dbReference>
<dbReference type="InterPro" id="IPR014044">
    <property type="entry name" value="CAP_dom"/>
</dbReference>
<name>A0ABR4Q590_9CEST</name>
<dbReference type="InterPro" id="IPR035940">
    <property type="entry name" value="CAP_sf"/>
</dbReference>
<keyword evidence="1" id="KW-0547">Nucleotide-binding</keyword>
<dbReference type="PROSITE" id="PS51420">
    <property type="entry name" value="RHO"/>
    <property type="match status" value="1"/>
</dbReference>
<evidence type="ECO:0000259" key="4">
    <source>
        <dbReference type="SMART" id="SM00198"/>
    </source>
</evidence>
<evidence type="ECO:0000256" key="1">
    <source>
        <dbReference type="ARBA" id="ARBA00022741"/>
    </source>
</evidence>
<evidence type="ECO:0000313" key="6">
    <source>
        <dbReference type="Proteomes" id="UP001651158"/>
    </source>
</evidence>
<evidence type="ECO:0000256" key="3">
    <source>
        <dbReference type="SAM" id="MobiDB-lite"/>
    </source>
</evidence>
<feature type="compositionally biased region" description="Basic and acidic residues" evidence="3">
    <location>
        <begin position="357"/>
        <end position="371"/>
    </location>
</feature>
<evidence type="ECO:0000256" key="2">
    <source>
        <dbReference type="ARBA" id="ARBA00023134"/>
    </source>
</evidence>
<feature type="domain" description="SCP" evidence="4">
    <location>
        <begin position="4"/>
        <end position="138"/>
    </location>
</feature>
<dbReference type="InterPro" id="IPR027417">
    <property type="entry name" value="P-loop_NTPase"/>
</dbReference>
<dbReference type="PROSITE" id="PS51419">
    <property type="entry name" value="RAB"/>
    <property type="match status" value="1"/>
</dbReference>
<dbReference type="SMART" id="SM00176">
    <property type="entry name" value="RAN"/>
    <property type="match status" value="1"/>
</dbReference>
<dbReference type="PRINTS" id="PR00449">
    <property type="entry name" value="RASTRNSFRMNG"/>
</dbReference>
<dbReference type="InterPro" id="IPR050227">
    <property type="entry name" value="Rab"/>
</dbReference>
<dbReference type="Gene3D" id="3.40.50.300">
    <property type="entry name" value="P-loop containing nucleotide triphosphate hydrolases"/>
    <property type="match status" value="1"/>
</dbReference>
<dbReference type="NCBIfam" id="TIGR00231">
    <property type="entry name" value="small_GTP"/>
    <property type="match status" value="1"/>
</dbReference>
<dbReference type="SMART" id="SM00198">
    <property type="entry name" value="SCP"/>
    <property type="match status" value="1"/>
</dbReference>
<dbReference type="SMART" id="SM00173">
    <property type="entry name" value="RAS"/>
    <property type="match status" value="1"/>
</dbReference>
<dbReference type="InterPro" id="IPR034113">
    <property type="entry name" value="SCP_GAPR1-like"/>
</dbReference>
<dbReference type="SUPFAM" id="SSF55797">
    <property type="entry name" value="PR-1-like"/>
    <property type="match status" value="1"/>
</dbReference>
<keyword evidence="6" id="KW-1185">Reference proteome</keyword>
<dbReference type="PROSITE" id="PS51421">
    <property type="entry name" value="RAS"/>
    <property type="match status" value="1"/>
</dbReference>
<dbReference type="SMART" id="SM00174">
    <property type="entry name" value="RHO"/>
    <property type="match status" value="1"/>
</dbReference>
<protein>
    <recommendedName>
        <fullName evidence="4">SCP domain-containing protein</fullName>
    </recommendedName>
</protein>
<evidence type="ECO:0000313" key="5">
    <source>
        <dbReference type="EMBL" id="KAL5104694.1"/>
    </source>
</evidence>
<dbReference type="Proteomes" id="UP001651158">
    <property type="component" value="Unassembled WGS sequence"/>
</dbReference>
<dbReference type="InterPro" id="IPR005225">
    <property type="entry name" value="Small_GTP-bd"/>
</dbReference>
<proteinExistence type="predicted"/>
<dbReference type="InterPro" id="IPR001806">
    <property type="entry name" value="Small_GTPase"/>
</dbReference>
<dbReference type="PANTHER" id="PTHR47977">
    <property type="entry name" value="RAS-RELATED PROTEIN RAB"/>
    <property type="match status" value="1"/>
</dbReference>
<dbReference type="SUPFAM" id="SSF52540">
    <property type="entry name" value="P-loop containing nucleoside triphosphate hydrolases"/>
    <property type="match status" value="1"/>
</dbReference>
<dbReference type="EMBL" id="JAKROA010000011">
    <property type="protein sequence ID" value="KAL5104694.1"/>
    <property type="molecule type" value="Genomic_DNA"/>
</dbReference>
<gene>
    <name evidence="5" type="ORF">TcWFU_005539</name>
</gene>
<accession>A0ABR4Q590</accession>
<keyword evidence="2" id="KW-0342">GTP-binding</keyword>
<organism evidence="5 6">
    <name type="scientific">Taenia crassiceps</name>
    <dbReference type="NCBI Taxonomy" id="6207"/>
    <lineage>
        <taxon>Eukaryota</taxon>
        <taxon>Metazoa</taxon>
        <taxon>Spiralia</taxon>
        <taxon>Lophotrochozoa</taxon>
        <taxon>Platyhelminthes</taxon>
        <taxon>Cestoda</taxon>
        <taxon>Eucestoda</taxon>
        <taxon>Cyclophyllidea</taxon>
        <taxon>Taeniidae</taxon>
        <taxon>Taenia</taxon>
    </lineage>
</organism>